<dbReference type="PRINTS" id="PR00173">
    <property type="entry name" value="EDTRNSPORT"/>
</dbReference>
<evidence type="ECO:0000313" key="9">
    <source>
        <dbReference type="Proteomes" id="UP001243623"/>
    </source>
</evidence>
<keyword evidence="3 7" id="KW-0812">Transmembrane</keyword>
<keyword evidence="2" id="KW-0813">Transport</keyword>
<dbReference type="PANTHER" id="PTHR42865:SF2">
    <property type="entry name" value="PROTON:GLUTAMATE SYMPORTER DAACS FAMILY"/>
    <property type="match status" value="1"/>
</dbReference>
<feature type="transmembrane region" description="Helical" evidence="7">
    <location>
        <begin position="259"/>
        <end position="276"/>
    </location>
</feature>
<dbReference type="Proteomes" id="UP001243623">
    <property type="component" value="Chromosome"/>
</dbReference>
<dbReference type="AlphaFoldDB" id="A0A9Y2AFB5"/>
<comment type="subcellular location">
    <subcellularLocation>
        <location evidence="1">Membrane</location>
        <topology evidence="1">Multi-pass membrane protein</topology>
    </subcellularLocation>
</comment>
<organism evidence="8 9">
    <name type="scientific">Selenobaculum gibii</name>
    <dbReference type="NCBI Taxonomy" id="3054208"/>
    <lineage>
        <taxon>Bacteria</taxon>
        <taxon>Bacillati</taxon>
        <taxon>Bacillota</taxon>
        <taxon>Negativicutes</taxon>
        <taxon>Selenomonadales</taxon>
        <taxon>Selenomonadaceae</taxon>
        <taxon>Selenobaculum</taxon>
    </lineage>
</organism>
<feature type="transmembrane region" description="Helical" evidence="7">
    <location>
        <begin position="42"/>
        <end position="63"/>
    </location>
</feature>
<keyword evidence="9" id="KW-1185">Reference proteome</keyword>
<sequence length="407" mass="43049">MSKSDDALSKLGTWIIAATVLGAVVGLLMGESAKMFAPIGDLFMQLIKMVVVPMVFFSLVGGGASLGNSKSAGKIGIVTFIYYAVTTIASVVIGLLFGELFKPGAGMSLETFNAIASNEFADKGALPGFWDTVIGFVPSNPFAALAEGNILQIIVFALFIGFSIAKFSGEKREFLLNVFNYMTEVLINIMTVIMYVAPIGVFALMADAVGTFGYDVLVKITYLVGIYILVLGLVNFVMIGGSVALFAKKVTFAQFFKSMYKVQLFAFSTASSMATLPLNMATVQNELKVSKETTSFALPLGATINMNGNAAYYALAACFFAQMFGMELTTAQYIAIIVTSTLGAVGQAGVPGPTLLVVAVLMAANIPIVALPILFGVDRIFDMLRTAVNITGDAACATIVDGLRDDE</sequence>
<keyword evidence="5 7" id="KW-1133">Transmembrane helix</keyword>
<dbReference type="PROSITE" id="PS00713">
    <property type="entry name" value="NA_DICARBOXYL_SYMP_1"/>
    <property type="match status" value="1"/>
</dbReference>
<dbReference type="InterPro" id="IPR018107">
    <property type="entry name" value="Na-dicarboxylate_symporter_CS"/>
</dbReference>
<evidence type="ECO:0000256" key="3">
    <source>
        <dbReference type="ARBA" id="ARBA00022692"/>
    </source>
</evidence>
<evidence type="ECO:0000256" key="2">
    <source>
        <dbReference type="ARBA" id="ARBA00022448"/>
    </source>
</evidence>
<feature type="transmembrane region" description="Helical" evidence="7">
    <location>
        <begin position="142"/>
        <end position="164"/>
    </location>
</feature>
<reference evidence="8" key="1">
    <citation type="submission" date="2023-03" db="EMBL/GenBank/DDBJ databases">
        <title>Selenobaculum gbiensis gen. nov. sp. nov., a new bacterium isolated from the gut microbiota of IBD patient.</title>
        <authorList>
            <person name="Yeo S."/>
            <person name="Park H."/>
            <person name="Huh C.S."/>
        </authorList>
    </citation>
    <scope>NUCLEOTIDE SEQUENCE</scope>
    <source>
        <strain evidence="8">ICN-92133</strain>
    </source>
</reference>
<keyword evidence="4" id="KW-0769">Symport</keyword>
<feature type="transmembrane region" description="Helical" evidence="7">
    <location>
        <begin position="185"/>
        <end position="206"/>
    </location>
</feature>
<dbReference type="RefSeq" id="WP_147669565.1">
    <property type="nucleotide sequence ID" value="NZ_CP120678.1"/>
</dbReference>
<dbReference type="SUPFAM" id="SSF118215">
    <property type="entry name" value="Proton glutamate symport protein"/>
    <property type="match status" value="1"/>
</dbReference>
<evidence type="ECO:0000256" key="4">
    <source>
        <dbReference type="ARBA" id="ARBA00022847"/>
    </source>
</evidence>
<feature type="transmembrane region" description="Helical" evidence="7">
    <location>
        <begin position="296"/>
        <end position="321"/>
    </location>
</feature>
<dbReference type="GO" id="GO:0005886">
    <property type="term" value="C:plasma membrane"/>
    <property type="evidence" value="ECO:0007669"/>
    <property type="project" value="TreeGrafter"/>
</dbReference>
<dbReference type="KEGG" id="sgbi:P3F81_11890"/>
<dbReference type="Gene3D" id="1.10.3860.10">
    <property type="entry name" value="Sodium:dicarboxylate symporter"/>
    <property type="match status" value="1"/>
</dbReference>
<gene>
    <name evidence="8" type="ORF">P3F81_11890</name>
</gene>
<proteinExistence type="predicted"/>
<feature type="transmembrane region" description="Helical" evidence="7">
    <location>
        <begin position="75"/>
        <end position="97"/>
    </location>
</feature>
<evidence type="ECO:0000256" key="5">
    <source>
        <dbReference type="ARBA" id="ARBA00022989"/>
    </source>
</evidence>
<evidence type="ECO:0000256" key="7">
    <source>
        <dbReference type="SAM" id="Phobius"/>
    </source>
</evidence>
<dbReference type="Pfam" id="PF00375">
    <property type="entry name" value="SDF"/>
    <property type="match status" value="1"/>
</dbReference>
<keyword evidence="6 7" id="KW-0472">Membrane</keyword>
<dbReference type="GO" id="GO:0015293">
    <property type="term" value="F:symporter activity"/>
    <property type="evidence" value="ECO:0007669"/>
    <property type="project" value="UniProtKB-KW"/>
</dbReference>
<feature type="transmembrane region" description="Helical" evidence="7">
    <location>
        <begin position="226"/>
        <end position="247"/>
    </location>
</feature>
<dbReference type="EMBL" id="CP120678">
    <property type="protein sequence ID" value="WIW70570.1"/>
    <property type="molecule type" value="Genomic_DNA"/>
</dbReference>
<feature type="transmembrane region" description="Helical" evidence="7">
    <location>
        <begin position="356"/>
        <end position="377"/>
    </location>
</feature>
<feature type="transmembrane region" description="Helical" evidence="7">
    <location>
        <begin position="333"/>
        <end position="350"/>
    </location>
</feature>
<protein>
    <submittedName>
        <fullName evidence="8">Dicarboxylate/amino acid:cation symporter</fullName>
    </submittedName>
</protein>
<dbReference type="InterPro" id="IPR036458">
    <property type="entry name" value="Na:dicarbo_symporter_sf"/>
</dbReference>
<accession>A0A9Y2AFB5</accession>
<feature type="transmembrane region" description="Helical" evidence="7">
    <location>
        <begin position="12"/>
        <end position="30"/>
    </location>
</feature>
<evidence type="ECO:0000256" key="1">
    <source>
        <dbReference type="ARBA" id="ARBA00004141"/>
    </source>
</evidence>
<dbReference type="InterPro" id="IPR001991">
    <property type="entry name" value="Na-dicarboxylate_symporter"/>
</dbReference>
<name>A0A9Y2AFB5_9FIRM</name>
<evidence type="ECO:0000313" key="8">
    <source>
        <dbReference type="EMBL" id="WIW70570.1"/>
    </source>
</evidence>
<dbReference type="GO" id="GO:0006835">
    <property type="term" value="P:dicarboxylic acid transport"/>
    <property type="evidence" value="ECO:0007669"/>
    <property type="project" value="TreeGrafter"/>
</dbReference>
<evidence type="ECO:0000256" key="6">
    <source>
        <dbReference type="ARBA" id="ARBA00023136"/>
    </source>
</evidence>
<dbReference type="PANTHER" id="PTHR42865">
    <property type="entry name" value="PROTON/GLUTAMATE-ASPARTATE SYMPORTER"/>
    <property type="match status" value="1"/>
</dbReference>